<sequence>MPTASNKGGSDYELIPEGLEIGVCYAVIDLGTRYDEKFKKDKREVCLIWELPDVEPIIIDDKPMPRVISKRYTLSLDERANLRHDLESWRGTEFTEEQLEGFNLDVLPEVNCQIQVFHKKSGAKTYANIKTIIPVPKGHVTIKPVNKTVVYDILDVVPDDGSIPEWICGIIRDAKEWDAEPETDKPSEVPEEESDVEPF</sequence>
<evidence type="ECO:0000256" key="1">
    <source>
        <dbReference type="SAM" id="MobiDB-lite"/>
    </source>
</evidence>
<dbReference type="InterPro" id="IPR059222">
    <property type="entry name" value="NGO0469-like"/>
</dbReference>
<comment type="caution">
    <text evidence="2">The sequence shown here is derived from an EMBL/GenBank/DDBJ whole genome shotgun (WGS) entry which is preliminary data.</text>
</comment>
<dbReference type="EMBL" id="LAZR01057270">
    <property type="protein sequence ID" value="KKK72406.1"/>
    <property type="molecule type" value="Genomic_DNA"/>
</dbReference>
<reference evidence="2" key="1">
    <citation type="journal article" date="2015" name="Nature">
        <title>Complex archaea that bridge the gap between prokaryotes and eukaryotes.</title>
        <authorList>
            <person name="Spang A."/>
            <person name="Saw J.H."/>
            <person name="Jorgensen S.L."/>
            <person name="Zaremba-Niedzwiedzka K."/>
            <person name="Martijn J."/>
            <person name="Lind A.E."/>
            <person name="van Eijk R."/>
            <person name="Schleper C."/>
            <person name="Guy L."/>
            <person name="Ettema T.J."/>
        </authorList>
    </citation>
    <scope>NUCLEOTIDE SEQUENCE</scope>
</reference>
<evidence type="ECO:0000313" key="2">
    <source>
        <dbReference type="EMBL" id="KKK72406.1"/>
    </source>
</evidence>
<name>A0A0F9AJR9_9ZZZZ</name>
<feature type="compositionally biased region" description="Acidic residues" evidence="1">
    <location>
        <begin position="189"/>
        <end position="199"/>
    </location>
</feature>
<dbReference type="NCBIfam" id="NF046043">
    <property type="entry name" value="rep_init_NGO0469"/>
    <property type="match status" value="1"/>
</dbReference>
<proteinExistence type="predicted"/>
<gene>
    <name evidence="2" type="ORF">LCGC14_2904210</name>
</gene>
<protein>
    <submittedName>
        <fullName evidence="2">Uncharacterized protein</fullName>
    </submittedName>
</protein>
<organism evidence="2">
    <name type="scientific">marine sediment metagenome</name>
    <dbReference type="NCBI Taxonomy" id="412755"/>
    <lineage>
        <taxon>unclassified sequences</taxon>
        <taxon>metagenomes</taxon>
        <taxon>ecological metagenomes</taxon>
    </lineage>
</organism>
<dbReference type="AlphaFoldDB" id="A0A0F9AJR9"/>
<accession>A0A0F9AJR9</accession>
<feature type="region of interest" description="Disordered" evidence="1">
    <location>
        <begin position="177"/>
        <end position="199"/>
    </location>
</feature>
<feature type="compositionally biased region" description="Basic and acidic residues" evidence="1">
    <location>
        <begin position="177"/>
        <end position="188"/>
    </location>
</feature>